<keyword evidence="1" id="KW-0812">Transmembrane</keyword>
<protein>
    <submittedName>
        <fullName evidence="2">Uncharacterized protein</fullName>
    </submittedName>
</protein>
<feature type="transmembrane region" description="Helical" evidence="1">
    <location>
        <begin position="12"/>
        <end position="29"/>
    </location>
</feature>
<keyword evidence="1" id="KW-0472">Membrane</keyword>
<gene>
    <name evidence="2" type="ORF">C5745_07390</name>
</gene>
<organism evidence="2 3">
    <name type="scientific">Sphingobacterium haloxyli</name>
    <dbReference type="NCBI Taxonomy" id="2100533"/>
    <lineage>
        <taxon>Bacteria</taxon>
        <taxon>Pseudomonadati</taxon>
        <taxon>Bacteroidota</taxon>
        <taxon>Sphingobacteriia</taxon>
        <taxon>Sphingobacteriales</taxon>
        <taxon>Sphingobacteriaceae</taxon>
        <taxon>Sphingobacterium</taxon>
    </lineage>
</organism>
<keyword evidence="1" id="KW-1133">Transmembrane helix</keyword>
<dbReference type="AlphaFoldDB" id="A0A2S9J4P1"/>
<evidence type="ECO:0000313" key="2">
    <source>
        <dbReference type="EMBL" id="PRD47735.1"/>
    </source>
</evidence>
<accession>A0A2S9J4P1</accession>
<evidence type="ECO:0000313" key="3">
    <source>
        <dbReference type="Proteomes" id="UP000239711"/>
    </source>
</evidence>
<dbReference type="Proteomes" id="UP000239711">
    <property type="component" value="Unassembled WGS sequence"/>
</dbReference>
<dbReference type="EMBL" id="PVBQ01000005">
    <property type="protein sequence ID" value="PRD47735.1"/>
    <property type="molecule type" value="Genomic_DNA"/>
</dbReference>
<comment type="caution">
    <text evidence="2">The sequence shown here is derived from an EMBL/GenBank/DDBJ whole genome shotgun (WGS) entry which is preliminary data.</text>
</comment>
<feature type="transmembrane region" description="Helical" evidence="1">
    <location>
        <begin position="49"/>
        <end position="66"/>
    </location>
</feature>
<name>A0A2S9J4P1_9SPHI</name>
<evidence type="ECO:0000256" key="1">
    <source>
        <dbReference type="SAM" id="Phobius"/>
    </source>
</evidence>
<reference evidence="2 3" key="1">
    <citation type="submission" date="2018-02" db="EMBL/GenBank/DDBJ databases">
        <title>The draft genome of Sphingobacterium sp. 5JN-11.</title>
        <authorList>
            <person name="Liu L."/>
            <person name="Li L."/>
            <person name="Liang L."/>
            <person name="Zhang X."/>
            <person name="Wang T."/>
        </authorList>
    </citation>
    <scope>NUCLEOTIDE SEQUENCE [LARGE SCALE GENOMIC DNA]</scope>
    <source>
        <strain evidence="2 3">5JN-11</strain>
    </source>
</reference>
<proteinExistence type="predicted"/>
<sequence>MDNMILPFKRPRWNFLIIIVLSLMCFPLATYIHEKSWGIVPILNGRENIAVVWMTLVGLGISVGIHNKRRG</sequence>
<keyword evidence="3" id="KW-1185">Reference proteome</keyword>